<dbReference type="PROSITE" id="PS50042">
    <property type="entry name" value="CNMP_BINDING_3"/>
    <property type="match status" value="1"/>
</dbReference>
<dbReference type="Pfam" id="PF00027">
    <property type="entry name" value="cNMP_binding"/>
    <property type="match status" value="1"/>
</dbReference>
<dbReference type="GO" id="GO:0005829">
    <property type="term" value="C:cytosol"/>
    <property type="evidence" value="ECO:0007669"/>
    <property type="project" value="TreeGrafter"/>
</dbReference>
<gene>
    <name evidence="2" type="ORF">SAMN04489760_13120</name>
</gene>
<dbReference type="STRING" id="43775.SAMN04489760_13120"/>
<dbReference type="InterPro" id="IPR018488">
    <property type="entry name" value="cNMP-bd_CS"/>
</dbReference>
<sequence>MNRWENMIPTASSLEERAELLERCQWVPELSWRQIENLARYLQGAKTARGGTVIREGSRDAFMCIVVEGKVHIIKEDIEGKEKLLSVVSKGQTFGEMSLFDGEPRSASVRAAEDTTMLILTLANLQRLMEEAPILGAKILYKLGRLMSQRLRMTSGKLVDYI</sequence>
<dbReference type="Gene3D" id="2.60.120.10">
    <property type="entry name" value="Jelly Rolls"/>
    <property type="match status" value="1"/>
</dbReference>
<dbReference type="PANTHER" id="PTHR24567">
    <property type="entry name" value="CRP FAMILY TRANSCRIPTIONAL REGULATORY PROTEIN"/>
    <property type="match status" value="1"/>
</dbReference>
<dbReference type="InterPro" id="IPR000595">
    <property type="entry name" value="cNMP-bd_dom"/>
</dbReference>
<dbReference type="PROSITE" id="PS00889">
    <property type="entry name" value="CNMP_BINDING_2"/>
    <property type="match status" value="1"/>
</dbReference>
<accession>A0A1H8A8I2</accession>
<dbReference type="Proteomes" id="UP000198744">
    <property type="component" value="Unassembled WGS sequence"/>
</dbReference>
<dbReference type="AlphaFoldDB" id="A0A1H8A8I2"/>
<dbReference type="InterPro" id="IPR050397">
    <property type="entry name" value="Env_Response_Regulators"/>
</dbReference>
<dbReference type="PANTHER" id="PTHR24567:SF74">
    <property type="entry name" value="HTH-TYPE TRANSCRIPTIONAL REGULATOR ARCR"/>
    <property type="match status" value="1"/>
</dbReference>
<reference evidence="2 3" key="1">
    <citation type="submission" date="2016-10" db="EMBL/GenBank/DDBJ databases">
        <authorList>
            <person name="de Groot N.N."/>
        </authorList>
    </citation>
    <scope>NUCLEOTIDE SEQUENCE [LARGE SCALE GENOMIC DNA]</scope>
    <source>
        <strain evidence="2 3">DSM 8423</strain>
    </source>
</reference>
<dbReference type="EMBL" id="FOBS01000031">
    <property type="protein sequence ID" value="SEM66099.1"/>
    <property type="molecule type" value="Genomic_DNA"/>
</dbReference>
<dbReference type="InterPro" id="IPR014710">
    <property type="entry name" value="RmlC-like_jellyroll"/>
</dbReference>
<dbReference type="InterPro" id="IPR018490">
    <property type="entry name" value="cNMP-bd_dom_sf"/>
</dbReference>
<dbReference type="OrthoDB" id="9784809at2"/>
<dbReference type="RefSeq" id="WP_093884522.1">
    <property type="nucleotide sequence ID" value="NZ_FOBS01000031.1"/>
</dbReference>
<dbReference type="SMART" id="SM00100">
    <property type="entry name" value="cNMP"/>
    <property type="match status" value="1"/>
</dbReference>
<evidence type="ECO:0000259" key="1">
    <source>
        <dbReference type="PROSITE" id="PS50042"/>
    </source>
</evidence>
<evidence type="ECO:0000313" key="3">
    <source>
        <dbReference type="Proteomes" id="UP000198744"/>
    </source>
</evidence>
<dbReference type="SUPFAM" id="SSF51206">
    <property type="entry name" value="cAMP-binding domain-like"/>
    <property type="match status" value="1"/>
</dbReference>
<protein>
    <submittedName>
        <fullName evidence="2">Cyclic nucleotide-binding domain-containing protein</fullName>
    </submittedName>
</protein>
<keyword evidence="3" id="KW-1185">Reference proteome</keyword>
<organism evidence="2 3">
    <name type="scientific">Syntrophus gentianae</name>
    <dbReference type="NCBI Taxonomy" id="43775"/>
    <lineage>
        <taxon>Bacteria</taxon>
        <taxon>Pseudomonadati</taxon>
        <taxon>Thermodesulfobacteriota</taxon>
        <taxon>Syntrophia</taxon>
        <taxon>Syntrophales</taxon>
        <taxon>Syntrophaceae</taxon>
        <taxon>Syntrophus</taxon>
    </lineage>
</organism>
<name>A0A1H8A8I2_9BACT</name>
<dbReference type="GO" id="GO:0003700">
    <property type="term" value="F:DNA-binding transcription factor activity"/>
    <property type="evidence" value="ECO:0007669"/>
    <property type="project" value="TreeGrafter"/>
</dbReference>
<dbReference type="CDD" id="cd00038">
    <property type="entry name" value="CAP_ED"/>
    <property type="match status" value="1"/>
</dbReference>
<evidence type="ECO:0000313" key="2">
    <source>
        <dbReference type="EMBL" id="SEM66099.1"/>
    </source>
</evidence>
<feature type="domain" description="Cyclic nucleotide-binding" evidence="1">
    <location>
        <begin position="26"/>
        <end position="129"/>
    </location>
</feature>
<proteinExistence type="predicted"/>